<evidence type="ECO:0000256" key="1">
    <source>
        <dbReference type="SAM" id="MobiDB-lite"/>
    </source>
</evidence>
<sequence length="450" mass="49723">MTSAPKPVLTPEDEAYLREVTAQPESVPITTEENEQIPTESPSGAPLQPAMSVQAENIPLPTSPGEELAKELGEEGRQERKNSQATLARSDTPKSEVSKPQQKKKRWSAMFWKKGTEKDKEALDANKSQTEAASRPTTSDTSTNGKDADKDKDAEDMTDILERLNLAADNNRVFSISEETQELLRKFKLIFKDLINGVPTAYHDLEMLLTNGNRQLQETYTKLPGPMQKLIEKLPERWTETLAPEMLAVAADRASKSGVNMENVGKAAAAAEKMGVNIPSLKELVSKPAALVGMLRSIMTFLRARFPAVMGMNVLWSLALFILLFVLWYCHKRGREVRLENERLVTEEEISKLNQDTSDGLIRPTETLTTTAPPGATTDEIREGVRKVEEARAAPVESARPAEVESESQQSTPQSTRPAAVPTRSKSRLSMFGRTKTEPIPNNVAPYPGT</sequence>
<keyword evidence="2" id="KW-1133">Transmembrane helix</keyword>
<name>A0A9P5GDR4_PENCR</name>
<keyword evidence="4" id="KW-1185">Reference proteome</keyword>
<evidence type="ECO:0000313" key="3">
    <source>
        <dbReference type="EMBL" id="KAF7518096.1"/>
    </source>
</evidence>
<feature type="region of interest" description="Disordered" evidence="1">
    <location>
        <begin position="351"/>
        <end position="450"/>
    </location>
</feature>
<evidence type="ECO:0000256" key="2">
    <source>
        <dbReference type="SAM" id="Phobius"/>
    </source>
</evidence>
<dbReference type="Proteomes" id="UP000701341">
    <property type="component" value="Unassembled WGS sequence"/>
</dbReference>
<feature type="compositionally biased region" description="Polar residues" evidence="1">
    <location>
        <begin position="28"/>
        <end position="42"/>
    </location>
</feature>
<proteinExistence type="predicted"/>
<gene>
    <name evidence="3" type="ORF">PCG10_000670</name>
</gene>
<feature type="compositionally biased region" description="Basic and acidic residues" evidence="1">
    <location>
        <begin position="379"/>
        <end position="392"/>
    </location>
</feature>
<feature type="compositionally biased region" description="Low complexity" evidence="1">
    <location>
        <begin position="407"/>
        <end position="416"/>
    </location>
</feature>
<dbReference type="EMBL" id="JAAOZQ010000105">
    <property type="protein sequence ID" value="KAF7518096.1"/>
    <property type="molecule type" value="Genomic_DNA"/>
</dbReference>
<feature type="region of interest" description="Disordered" evidence="1">
    <location>
        <begin position="1"/>
        <end position="153"/>
    </location>
</feature>
<keyword evidence="2" id="KW-0812">Transmembrane</keyword>
<comment type="caution">
    <text evidence="3">The sequence shown here is derived from an EMBL/GenBank/DDBJ whole genome shotgun (WGS) entry which is preliminary data.</text>
</comment>
<evidence type="ECO:0000313" key="4">
    <source>
        <dbReference type="Proteomes" id="UP000701341"/>
    </source>
</evidence>
<dbReference type="AlphaFoldDB" id="A0A9P5GDR4"/>
<feature type="transmembrane region" description="Helical" evidence="2">
    <location>
        <begin position="306"/>
        <end position="330"/>
    </location>
</feature>
<accession>A0A9P5GDR4</accession>
<organism evidence="3 4">
    <name type="scientific">Penicillium crustosum</name>
    <name type="common">Blue mold fungus</name>
    <dbReference type="NCBI Taxonomy" id="36656"/>
    <lineage>
        <taxon>Eukaryota</taxon>
        <taxon>Fungi</taxon>
        <taxon>Dikarya</taxon>
        <taxon>Ascomycota</taxon>
        <taxon>Pezizomycotina</taxon>
        <taxon>Eurotiomycetes</taxon>
        <taxon>Eurotiomycetidae</taxon>
        <taxon>Eurotiales</taxon>
        <taxon>Aspergillaceae</taxon>
        <taxon>Penicillium</taxon>
    </lineage>
</organism>
<feature type="compositionally biased region" description="Basic and acidic residues" evidence="1">
    <location>
        <begin position="67"/>
        <end position="82"/>
    </location>
</feature>
<keyword evidence="2" id="KW-0472">Membrane</keyword>
<feature type="compositionally biased region" description="Polar residues" evidence="1">
    <location>
        <begin position="126"/>
        <end position="145"/>
    </location>
</feature>
<feature type="compositionally biased region" description="Basic and acidic residues" evidence="1">
    <location>
        <begin position="114"/>
        <end position="124"/>
    </location>
</feature>
<protein>
    <submittedName>
        <fullName evidence="3">Uncharacterized protein</fullName>
    </submittedName>
</protein>
<reference evidence="3" key="1">
    <citation type="submission" date="2020-02" db="EMBL/GenBank/DDBJ databases">
        <authorList>
            <person name="Lichtner F.J."/>
        </authorList>
    </citation>
    <scope>NUCLEOTIDE SEQUENCE</scope>
    <source>
        <strain evidence="3">G10</strain>
    </source>
</reference>
<feature type="compositionally biased region" description="Low complexity" evidence="1">
    <location>
        <begin position="364"/>
        <end position="378"/>
    </location>
</feature>